<reference evidence="1 2" key="2">
    <citation type="submission" date="2009-02" db="EMBL/GenBank/DDBJ databases">
        <title>Draft genome sequence of Clostridium methylpentosum (DSM 5476).</title>
        <authorList>
            <person name="Sudarsanam P."/>
            <person name="Ley R."/>
            <person name="Guruge J."/>
            <person name="Turnbaugh P.J."/>
            <person name="Mahowald M."/>
            <person name="Liep D."/>
            <person name="Gordon J."/>
        </authorList>
    </citation>
    <scope>NUCLEOTIDE SEQUENCE [LARGE SCALE GENOMIC DNA]</scope>
    <source>
        <strain evidence="1 2">DSM 5476</strain>
    </source>
</reference>
<reference evidence="1 2" key="1">
    <citation type="submission" date="2009-01" db="EMBL/GenBank/DDBJ databases">
        <authorList>
            <person name="Fulton L."/>
            <person name="Clifton S."/>
            <person name="Fulton B."/>
            <person name="Xu J."/>
            <person name="Minx P."/>
            <person name="Pepin K.H."/>
            <person name="Johnson M."/>
            <person name="Bhonagiri V."/>
            <person name="Nash W.E."/>
            <person name="Mardis E.R."/>
            <person name="Wilson R.K."/>
        </authorList>
    </citation>
    <scope>NUCLEOTIDE SEQUENCE [LARGE SCALE GENOMIC DNA]</scope>
    <source>
        <strain evidence="1 2">DSM 5476</strain>
    </source>
</reference>
<accession>C0EHY2</accession>
<evidence type="ECO:0000313" key="2">
    <source>
        <dbReference type="Proteomes" id="UP000003340"/>
    </source>
</evidence>
<dbReference type="STRING" id="537013.CLOSTMETH_03477"/>
<protein>
    <submittedName>
        <fullName evidence="1">Uncharacterized protein</fullName>
    </submittedName>
</protein>
<gene>
    <name evidence="1" type="ORF">CLOSTMETH_03477</name>
</gene>
<evidence type="ECO:0000313" key="1">
    <source>
        <dbReference type="EMBL" id="EEG28954.1"/>
    </source>
</evidence>
<proteinExistence type="predicted"/>
<sequence length="85" mass="9571">MIVIIPCLPYFVKHFYTQKSNIKSDMEAGRGRTIAPLHLVTVLLHTEVLSGGRRQAFCLLSPFIEKGRNGDLSQGTPFHVIHPDR</sequence>
<dbReference type="HOGENOM" id="CLU_2506886_0_0_9"/>
<keyword evidence="2" id="KW-1185">Reference proteome</keyword>
<name>C0EHY2_9FIRM</name>
<comment type="caution">
    <text evidence="1">The sequence shown here is derived from an EMBL/GenBank/DDBJ whole genome shotgun (WGS) entry which is preliminary data.</text>
</comment>
<dbReference type="Proteomes" id="UP000003340">
    <property type="component" value="Unassembled WGS sequence"/>
</dbReference>
<dbReference type="EMBL" id="ACEC01000122">
    <property type="protein sequence ID" value="EEG28954.1"/>
    <property type="molecule type" value="Genomic_DNA"/>
</dbReference>
<organism evidence="1 2">
    <name type="scientific">[Clostridium] methylpentosum DSM 5476</name>
    <dbReference type="NCBI Taxonomy" id="537013"/>
    <lineage>
        <taxon>Bacteria</taxon>
        <taxon>Bacillati</taxon>
        <taxon>Bacillota</taxon>
        <taxon>Clostridia</taxon>
        <taxon>Eubacteriales</taxon>
        <taxon>Oscillospiraceae</taxon>
        <taxon>Oscillospiraceae incertae sedis</taxon>
    </lineage>
</organism>
<dbReference type="AlphaFoldDB" id="C0EHY2"/>